<protein>
    <submittedName>
        <fullName evidence="1">HSP70/90 co-chaperone</fullName>
    </submittedName>
</protein>
<dbReference type="Proteomes" id="UP001165960">
    <property type="component" value="Unassembled WGS sequence"/>
</dbReference>
<comment type="caution">
    <text evidence="1">The sequence shown here is derived from an EMBL/GenBank/DDBJ whole genome shotgun (WGS) entry which is preliminary data.</text>
</comment>
<accession>A0ACC2SSC2</accession>
<evidence type="ECO:0000313" key="1">
    <source>
        <dbReference type="EMBL" id="KAJ9065260.1"/>
    </source>
</evidence>
<evidence type="ECO:0000313" key="2">
    <source>
        <dbReference type="Proteomes" id="UP001165960"/>
    </source>
</evidence>
<gene>
    <name evidence="1" type="primary">CNS1_4</name>
    <name evidence="1" type="ORF">DSO57_1021439</name>
</gene>
<proteinExistence type="predicted"/>
<dbReference type="EMBL" id="QTSX02004364">
    <property type="protein sequence ID" value="KAJ9065260.1"/>
    <property type="molecule type" value="Genomic_DNA"/>
</dbReference>
<reference evidence="1" key="1">
    <citation type="submission" date="2022-04" db="EMBL/GenBank/DDBJ databases">
        <title>Genome of the entomopathogenic fungus Entomophthora muscae.</title>
        <authorList>
            <person name="Elya C."/>
            <person name="Lovett B.R."/>
            <person name="Lee E."/>
            <person name="Macias A.M."/>
            <person name="Hajek A.E."/>
            <person name="De Bivort B.L."/>
            <person name="Kasson M.T."/>
            <person name="De Fine Licht H.H."/>
            <person name="Stajich J.E."/>
        </authorList>
    </citation>
    <scope>NUCLEOTIDE SEQUENCE</scope>
    <source>
        <strain evidence="1">Berkeley</strain>
    </source>
</reference>
<organism evidence="1 2">
    <name type="scientific">Entomophthora muscae</name>
    <dbReference type="NCBI Taxonomy" id="34485"/>
    <lineage>
        <taxon>Eukaryota</taxon>
        <taxon>Fungi</taxon>
        <taxon>Fungi incertae sedis</taxon>
        <taxon>Zoopagomycota</taxon>
        <taxon>Entomophthoromycotina</taxon>
        <taxon>Entomophthoromycetes</taxon>
        <taxon>Entomophthorales</taxon>
        <taxon>Entomophthoraceae</taxon>
        <taxon>Entomophthora</taxon>
    </lineage>
</organism>
<sequence>MEGLEGLEKLINEVSKSTPDASKGPSRPARPDWAFTEENFLEEMDQVPLFMKKSP</sequence>
<keyword evidence="2" id="KW-1185">Reference proteome</keyword>
<name>A0ACC2SSC2_9FUNG</name>